<dbReference type="EMBL" id="CP050296">
    <property type="protein sequence ID" value="QND60398.1"/>
    <property type="molecule type" value="Genomic_DNA"/>
</dbReference>
<protein>
    <submittedName>
        <fullName evidence="2">Uncharacterized protein</fullName>
    </submittedName>
</protein>
<name>A0A7G6T0W6_9HYPH</name>
<dbReference type="RefSeq" id="WP_183459284.1">
    <property type="nucleotide sequence ID" value="NZ_CP050296.1"/>
</dbReference>
<evidence type="ECO:0000313" key="2">
    <source>
        <dbReference type="EMBL" id="QND60398.1"/>
    </source>
</evidence>
<feature type="transmembrane region" description="Helical" evidence="1">
    <location>
        <begin position="12"/>
        <end position="32"/>
    </location>
</feature>
<sequence length="48" mass="5348">MVAVTKATKRQLPTLLVAAILLIGYLVVSTIAEKRLTLCQDYIEMNQN</sequence>
<dbReference type="AlphaFoldDB" id="A0A7G6T0W6"/>
<organism evidence="2 3">
    <name type="scientific">Mesorhizobium huakuii</name>
    <dbReference type="NCBI Taxonomy" id="28104"/>
    <lineage>
        <taxon>Bacteria</taxon>
        <taxon>Pseudomonadati</taxon>
        <taxon>Pseudomonadota</taxon>
        <taxon>Alphaproteobacteria</taxon>
        <taxon>Hyphomicrobiales</taxon>
        <taxon>Phyllobacteriaceae</taxon>
        <taxon>Mesorhizobium</taxon>
    </lineage>
</organism>
<reference evidence="3" key="1">
    <citation type="journal article" date="2020" name="Mol. Plant Microbe">
        <title>Rhizobial microsymbionts of the narrowly endemic Oxytropis species growing in Kamchatka are characterized by significant genetic diversity and possess a set of genes that are associated with T3SS and T6SS secretion systems and can affect the development of symbiosis.</title>
        <authorList>
            <person name="Safronova V."/>
            <person name="Guro P."/>
            <person name="Sazanova A."/>
            <person name="Kuznetsova I."/>
            <person name="Belimov A."/>
            <person name="Yakubov V."/>
            <person name="Chirak E."/>
            <person name="Afonin A."/>
            <person name="Gogolev Y."/>
            <person name="Andronov E."/>
            <person name="Tikhonovich I."/>
        </authorList>
    </citation>
    <scope>NUCLEOTIDE SEQUENCE [LARGE SCALE GENOMIC DNA]</scope>
    <source>
        <strain evidence="3">583</strain>
    </source>
</reference>
<proteinExistence type="predicted"/>
<keyword evidence="1" id="KW-0812">Transmembrane</keyword>
<evidence type="ECO:0000256" key="1">
    <source>
        <dbReference type="SAM" id="Phobius"/>
    </source>
</evidence>
<gene>
    <name evidence="2" type="ORF">HB778_30515</name>
</gene>
<evidence type="ECO:0000313" key="3">
    <source>
        <dbReference type="Proteomes" id="UP000515465"/>
    </source>
</evidence>
<keyword evidence="1" id="KW-0472">Membrane</keyword>
<keyword evidence="1" id="KW-1133">Transmembrane helix</keyword>
<dbReference type="Proteomes" id="UP000515465">
    <property type="component" value="Chromosome"/>
</dbReference>
<accession>A0A7G6T0W6</accession>